<name>A0A2U2N6D1_9GAMM</name>
<protein>
    <submittedName>
        <fullName evidence="7">TetR family transcriptional regulator</fullName>
    </submittedName>
</protein>
<feature type="region of interest" description="Disordered" evidence="5">
    <location>
        <begin position="194"/>
        <end position="215"/>
    </location>
</feature>
<dbReference type="InterPro" id="IPR001647">
    <property type="entry name" value="HTH_TetR"/>
</dbReference>
<dbReference type="InterPro" id="IPR009057">
    <property type="entry name" value="Homeodomain-like_sf"/>
</dbReference>
<organism evidence="7 8">
    <name type="scientific">Sediminicurvatus halobius</name>
    <dbReference type="NCBI Taxonomy" id="2182432"/>
    <lineage>
        <taxon>Bacteria</taxon>
        <taxon>Pseudomonadati</taxon>
        <taxon>Pseudomonadota</taxon>
        <taxon>Gammaproteobacteria</taxon>
        <taxon>Chromatiales</taxon>
        <taxon>Ectothiorhodospiraceae</taxon>
        <taxon>Sediminicurvatus</taxon>
    </lineage>
</organism>
<evidence type="ECO:0000256" key="5">
    <source>
        <dbReference type="SAM" id="MobiDB-lite"/>
    </source>
</evidence>
<keyword evidence="1" id="KW-0805">Transcription regulation</keyword>
<dbReference type="RefSeq" id="WP_109676781.1">
    <property type="nucleotide sequence ID" value="NZ_CP086615.1"/>
</dbReference>
<gene>
    <name evidence="7" type="ORF">DEM34_04730</name>
</gene>
<dbReference type="Pfam" id="PF00440">
    <property type="entry name" value="TetR_N"/>
    <property type="match status" value="1"/>
</dbReference>
<dbReference type="AlphaFoldDB" id="A0A2U2N6D1"/>
<evidence type="ECO:0000256" key="1">
    <source>
        <dbReference type="ARBA" id="ARBA00023015"/>
    </source>
</evidence>
<dbReference type="OrthoDB" id="270177at2"/>
<dbReference type="GO" id="GO:0003677">
    <property type="term" value="F:DNA binding"/>
    <property type="evidence" value="ECO:0007669"/>
    <property type="project" value="UniProtKB-UniRule"/>
</dbReference>
<dbReference type="PROSITE" id="PS50977">
    <property type="entry name" value="HTH_TETR_2"/>
    <property type="match status" value="1"/>
</dbReference>
<feature type="domain" description="HTH tetR-type" evidence="6">
    <location>
        <begin position="6"/>
        <end position="66"/>
    </location>
</feature>
<dbReference type="Proteomes" id="UP000245474">
    <property type="component" value="Unassembled WGS sequence"/>
</dbReference>
<evidence type="ECO:0000313" key="7">
    <source>
        <dbReference type="EMBL" id="PWG64637.1"/>
    </source>
</evidence>
<comment type="caution">
    <text evidence="7">The sequence shown here is derived from an EMBL/GenBank/DDBJ whole genome shotgun (WGS) entry which is preliminary data.</text>
</comment>
<dbReference type="Gene3D" id="1.10.357.10">
    <property type="entry name" value="Tetracycline Repressor, domain 2"/>
    <property type="match status" value="1"/>
</dbReference>
<feature type="compositionally biased region" description="Basic and acidic residues" evidence="5">
    <location>
        <begin position="195"/>
        <end position="207"/>
    </location>
</feature>
<dbReference type="Gene3D" id="1.10.10.60">
    <property type="entry name" value="Homeodomain-like"/>
    <property type="match status" value="1"/>
</dbReference>
<evidence type="ECO:0000256" key="2">
    <source>
        <dbReference type="ARBA" id="ARBA00023125"/>
    </source>
</evidence>
<dbReference type="SUPFAM" id="SSF46689">
    <property type="entry name" value="Homeodomain-like"/>
    <property type="match status" value="1"/>
</dbReference>
<dbReference type="InterPro" id="IPR036271">
    <property type="entry name" value="Tet_transcr_reg_TetR-rel_C_sf"/>
</dbReference>
<proteinExistence type="predicted"/>
<feature type="DNA-binding region" description="H-T-H motif" evidence="4">
    <location>
        <begin position="29"/>
        <end position="48"/>
    </location>
</feature>
<evidence type="ECO:0000313" key="8">
    <source>
        <dbReference type="Proteomes" id="UP000245474"/>
    </source>
</evidence>
<reference evidence="7 8" key="1">
    <citation type="submission" date="2018-05" db="EMBL/GenBank/DDBJ databases">
        <title>Spiribacter halobius sp. nov., a moderately halophilic bacterium isolated from marine solar saltern.</title>
        <authorList>
            <person name="Zheng W.-S."/>
            <person name="Lu D.-C."/>
            <person name="Du Z.-J."/>
        </authorList>
    </citation>
    <scope>NUCLEOTIDE SEQUENCE [LARGE SCALE GENOMIC DNA]</scope>
    <source>
        <strain evidence="7 8">E85</strain>
    </source>
</reference>
<dbReference type="SUPFAM" id="SSF48498">
    <property type="entry name" value="Tetracyclin repressor-like, C-terminal domain"/>
    <property type="match status" value="1"/>
</dbReference>
<sequence>MARGPRQVRGEAVDRAMQLFWRRGYHATSLKALEQALDMRPGSIYASFGSKEGLFREALASYAERGLARLRETLGGAPSPLAGLRAYVRELAAGCRDGAAPPACLLVKTVLELGEGDAAARREADAFLAAMESEFERAFAAARAAGELPDHVDPTRRARQLQMQIIGLRSYAQRAVPREQVTELAEEIIATLLPEPRDGNNRKDAKGAKVGGAGR</sequence>
<keyword evidence="2 4" id="KW-0238">DNA-binding</keyword>
<keyword evidence="3" id="KW-0804">Transcription</keyword>
<dbReference type="Pfam" id="PF16925">
    <property type="entry name" value="TetR_C_13"/>
    <property type="match status" value="1"/>
</dbReference>
<keyword evidence="8" id="KW-1185">Reference proteome</keyword>
<dbReference type="PANTHER" id="PTHR47506">
    <property type="entry name" value="TRANSCRIPTIONAL REGULATORY PROTEIN"/>
    <property type="match status" value="1"/>
</dbReference>
<dbReference type="InterPro" id="IPR011075">
    <property type="entry name" value="TetR_C"/>
</dbReference>
<evidence type="ECO:0000256" key="4">
    <source>
        <dbReference type="PROSITE-ProRule" id="PRU00335"/>
    </source>
</evidence>
<dbReference type="EMBL" id="QFFI01000005">
    <property type="protein sequence ID" value="PWG64637.1"/>
    <property type="molecule type" value="Genomic_DNA"/>
</dbReference>
<evidence type="ECO:0000256" key="3">
    <source>
        <dbReference type="ARBA" id="ARBA00023163"/>
    </source>
</evidence>
<evidence type="ECO:0000259" key="6">
    <source>
        <dbReference type="PROSITE" id="PS50977"/>
    </source>
</evidence>
<accession>A0A2U2N6D1</accession>
<dbReference type="PANTHER" id="PTHR47506:SF10">
    <property type="entry name" value="TRANSCRIPTIONAL REGULATORY PROTEIN"/>
    <property type="match status" value="1"/>
</dbReference>